<comment type="subcellular location">
    <subcellularLocation>
        <location evidence="1">Cell membrane</location>
        <topology evidence="1">Multi-pass membrane protein</topology>
    </subcellularLocation>
</comment>
<feature type="transmembrane region" description="Helical" evidence="8">
    <location>
        <begin position="103"/>
        <end position="123"/>
    </location>
</feature>
<dbReference type="RefSeq" id="WP_354488734.1">
    <property type="nucleotide sequence ID" value="NZ_JBEPMC010000002.1"/>
</dbReference>
<evidence type="ECO:0000313" key="10">
    <source>
        <dbReference type="Proteomes" id="UP001549204"/>
    </source>
</evidence>
<evidence type="ECO:0000256" key="3">
    <source>
        <dbReference type="ARBA" id="ARBA00022475"/>
    </source>
</evidence>
<feature type="transmembrane region" description="Helical" evidence="8">
    <location>
        <begin position="225"/>
        <end position="246"/>
    </location>
</feature>
<feature type="transmembrane region" description="Helical" evidence="8">
    <location>
        <begin position="12"/>
        <end position="37"/>
    </location>
</feature>
<reference evidence="9 10" key="1">
    <citation type="submission" date="2024-06" db="EMBL/GenBank/DDBJ databases">
        <title>Genomic Encyclopedia of Type Strains, Phase IV (KMG-IV): sequencing the most valuable type-strain genomes for metagenomic binning, comparative biology and taxonomic classification.</title>
        <authorList>
            <person name="Goeker M."/>
        </authorList>
    </citation>
    <scope>NUCLEOTIDE SEQUENCE [LARGE SCALE GENOMIC DNA]</scope>
    <source>
        <strain evidence="9 10">DSM 100022</strain>
    </source>
</reference>
<evidence type="ECO:0000313" key="9">
    <source>
        <dbReference type="EMBL" id="MET3578155.1"/>
    </source>
</evidence>
<keyword evidence="4" id="KW-0997">Cell inner membrane</keyword>
<keyword evidence="3" id="KW-1003">Cell membrane</keyword>
<evidence type="ECO:0000256" key="4">
    <source>
        <dbReference type="ARBA" id="ARBA00022519"/>
    </source>
</evidence>
<sequence length="333" mass="34364">MTAFVAGHKQRAMHLLANGGLILLLIAIVIAVSAYIQPRFLSQQNIINVLRNASILSIISMGQMLVMIAGGFDLSVGVIVAFASIESALLMGYLIAWMPEMQVLAVVLAVALAIGTGAAIGLANGMLVALVGLSPFMVTLAMSSVVAGATFYVTKGIPIYGMPDFFMTAVGRGFLFGLPVVVVVGIVVVLLTVAVQRLSSFGRHVYAVGSNPIASRQSGVSVTRILLSVYAASGAAAALTGILLTARIGSGQSTFGGTYVLESIAAAVVGGVSLIGGSGRAERVMAGALFLSVVSNSMNLLKIDSKYQTLVLGVVLIAALCSELLLKGRRKYD</sequence>
<dbReference type="Pfam" id="PF02653">
    <property type="entry name" value="BPD_transp_2"/>
    <property type="match status" value="1"/>
</dbReference>
<evidence type="ECO:0000256" key="2">
    <source>
        <dbReference type="ARBA" id="ARBA00022448"/>
    </source>
</evidence>
<dbReference type="PANTHER" id="PTHR32196">
    <property type="entry name" value="ABC TRANSPORTER PERMEASE PROTEIN YPHD-RELATED-RELATED"/>
    <property type="match status" value="1"/>
</dbReference>
<feature type="transmembrane region" description="Helical" evidence="8">
    <location>
        <begin position="173"/>
        <end position="195"/>
    </location>
</feature>
<proteinExistence type="predicted"/>
<keyword evidence="6 8" id="KW-1133">Transmembrane helix</keyword>
<organism evidence="9 10">
    <name type="scientific">Mesorhizobium robiniae</name>
    <dbReference type="NCBI Taxonomy" id="559315"/>
    <lineage>
        <taxon>Bacteria</taxon>
        <taxon>Pseudomonadati</taxon>
        <taxon>Pseudomonadota</taxon>
        <taxon>Alphaproteobacteria</taxon>
        <taxon>Hyphomicrobiales</taxon>
        <taxon>Phyllobacteriaceae</taxon>
        <taxon>Mesorhizobium</taxon>
    </lineage>
</organism>
<comment type="caution">
    <text evidence="9">The sequence shown here is derived from an EMBL/GenBank/DDBJ whole genome shotgun (WGS) entry which is preliminary data.</text>
</comment>
<feature type="transmembrane region" description="Helical" evidence="8">
    <location>
        <begin position="130"/>
        <end position="153"/>
    </location>
</feature>
<evidence type="ECO:0000256" key="7">
    <source>
        <dbReference type="ARBA" id="ARBA00023136"/>
    </source>
</evidence>
<name>A0ABV2GIN5_9HYPH</name>
<evidence type="ECO:0000256" key="6">
    <source>
        <dbReference type="ARBA" id="ARBA00022989"/>
    </source>
</evidence>
<evidence type="ECO:0000256" key="8">
    <source>
        <dbReference type="SAM" id="Phobius"/>
    </source>
</evidence>
<dbReference type="EMBL" id="JBEPMC010000002">
    <property type="protein sequence ID" value="MET3578155.1"/>
    <property type="molecule type" value="Genomic_DNA"/>
</dbReference>
<feature type="transmembrane region" description="Helical" evidence="8">
    <location>
        <begin position="76"/>
        <end position="97"/>
    </location>
</feature>
<evidence type="ECO:0000256" key="5">
    <source>
        <dbReference type="ARBA" id="ARBA00022692"/>
    </source>
</evidence>
<dbReference type="InterPro" id="IPR001851">
    <property type="entry name" value="ABC_transp_permease"/>
</dbReference>
<evidence type="ECO:0000256" key="1">
    <source>
        <dbReference type="ARBA" id="ARBA00004651"/>
    </source>
</evidence>
<protein>
    <submittedName>
        <fullName evidence="9">Ribose transport system permease protein</fullName>
    </submittedName>
</protein>
<dbReference type="CDD" id="cd06579">
    <property type="entry name" value="TM_PBP1_transp_AraH_like"/>
    <property type="match status" value="1"/>
</dbReference>
<keyword evidence="2" id="KW-0813">Transport</keyword>
<feature type="transmembrane region" description="Helical" evidence="8">
    <location>
        <begin position="49"/>
        <end position="69"/>
    </location>
</feature>
<dbReference type="Proteomes" id="UP001549204">
    <property type="component" value="Unassembled WGS sequence"/>
</dbReference>
<feature type="transmembrane region" description="Helical" evidence="8">
    <location>
        <begin position="258"/>
        <end position="277"/>
    </location>
</feature>
<keyword evidence="7 8" id="KW-0472">Membrane</keyword>
<gene>
    <name evidence="9" type="ORF">ABID19_001172</name>
</gene>
<dbReference type="PANTHER" id="PTHR32196:SF21">
    <property type="entry name" value="ABC TRANSPORTER PERMEASE PROTEIN YPHD-RELATED"/>
    <property type="match status" value="1"/>
</dbReference>
<keyword evidence="5 8" id="KW-0812">Transmembrane</keyword>
<accession>A0ABV2GIN5</accession>
<keyword evidence="10" id="KW-1185">Reference proteome</keyword>
<feature type="transmembrane region" description="Helical" evidence="8">
    <location>
        <begin position="307"/>
        <end position="326"/>
    </location>
</feature>